<protein>
    <submittedName>
        <fullName evidence="2">Uncharacterized protein</fullName>
    </submittedName>
</protein>
<dbReference type="AlphaFoldDB" id="A0AAV9UPA0"/>
<feature type="chain" id="PRO_5043844133" evidence="1">
    <location>
        <begin position="21"/>
        <end position="87"/>
    </location>
</feature>
<proteinExistence type="predicted"/>
<evidence type="ECO:0000313" key="2">
    <source>
        <dbReference type="EMBL" id="KAK6345913.1"/>
    </source>
</evidence>
<keyword evidence="1" id="KW-0732">Signal</keyword>
<organism evidence="2 3">
    <name type="scientific">Orbilia blumenaviensis</name>
    <dbReference type="NCBI Taxonomy" id="1796055"/>
    <lineage>
        <taxon>Eukaryota</taxon>
        <taxon>Fungi</taxon>
        <taxon>Dikarya</taxon>
        <taxon>Ascomycota</taxon>
        <taxon>Pezizomycotina</taxon>
        <taxon>Orbiliomycetes</taxon>
        <taxon>Orbiliales</taxon>
        <taxon>Orbiliaceae</taxon>
        <taxon>Orbilia</taxon>
    </lineage>
</organism>
<evidence type="ECO:0000313" key="3">
    <source>
        <dbReference type="Proteomes" id="UP001373714"/>
    </source>
</evidence>
<comment type="caution">
    <text evidence="2">The sequence shown here is derived from an EMBL/GenBank/DDBJ whole genome shotgun (WGS) entry which is preliminary data.</text>
</comment>
<reference evidence="2 3" key="1">
    <citation type="submission" date="2019-10" db="EMBL/GenBank/DDBJ databases">
        <authorList>
            <person name="Palmer J.M."/>
        </authorList>
    </citation>
    <scope>NUCLEOTIDE SEQUENCE [LARGE SCALE GENOMIC DNA]</scope>
    <source>
        <strain evidence="2 3">TWF730</strain>
    </source>
</reference>
<evidence type="ECO:0000256" key="1">
    <source>
        <dbReference type="SAM" id="SignalP"/>
    </source>
</evidence>
<accession>A0AAV9UPA0</accession>
<sequence>MQIKSLIAIVFVGLSPVVNAAAWVCPSDKIFHCCSSSVPLGGTCTPYDPNFGCPNGGPQFHACCYSGGTSCAWAQPKNPPVYTCLCP</sequence>
<keyword evidence="3" id="KW-1185">Reference proteome</keyword>
<feature type="signal peptide" evidence="1">
    <location>
        <begin position="1"/>
        <end position="20"/>
    </location>
</feature>
<dbReference type="EMBL" id="JAVHNS010000008">
    <property type="protein sequence ID" value="KAK6345913.1"/>
    <property type="molecule type" value="Genomic_DNA"/>
</dbReference>
<dbReference type="Proteomes" id="UP001373714">
    <property type="component" value="Unassembled WGS sequence"/>
</dbReference>
<gene>
    <name evidence="2" type="ORF">TWF730_010256</name>
</gene>
<name>A0AAV9UPA0_9PEZI</name>